<evidence type="ECO:0000313" key="1">
    <source>
        <dbReference type="EMBL" id="MQL51391.1"/>
    </source>
</evidence>
<evidence type="ECO:0008006" key="3">
    <source>
        <dbReference type="Google" id="ProtNLM"/>
    </source>
</evidence>
<organism evidence="1 2">
    <name type="scientific">Desulfofundulus thermobenzoicus</name>
    <dbReference type="NCBI Taxonomy" id="29376"/>
    <lineage>
        <taxon>Bacteria</taxon>
        <taxon>Bacillati</taxon>
        <taxon>Bacillota</taxon>
        <taxon>Clostridia</taxon>
        <taxon>Eubacteriales</taxon>
        <taxon>Peptococcaceae</taxon>
        <taxon>Desulfofundulus</taxon>
    </lineage>
</organism>
<proteinExistence type="predicted"/>
<sequence>MLDGSTGIDVGSAFSFHNSINDFTRLLGRMQRVKEQIGAQNIVVVMVPSGHYGKPLASYLINTGIPVVIVITTSKSKRSSMITNPPKTTGRSP</sequence>
<gene>
    <name evidence="1" type="ORF">GFC01_03755</name>
</gene>
<dbReference type="AlphaFoldDB" id="A0A6N7IN57"/>
<comment type="caution">
    <text evidence="1">The sequence shown here is derived from an EMBL/GenBank/DDBJ whole genome shotgun (WGS) entry which is preliminary data.</text>
</comment>
<reference evidence="1 2" key="1">
    <citation type="submission" date="2019-10" db="EMBL/GenBank/DDBJ databases">
        <title>Comparative genomics of sulfur disproportionating microorganisms.</title>
        <authorList>
            <person name="Ward L.M."/>
            <person name="Bertran E."/>
            <person name="Johnston D."/>
        </authorList>
    </citation>
    <scope>NUCLEOTIDE SEQUENCE [LARGE SCALE GENOMIC DNA]</scope>
    <source>
        <strain evidence="1 2">DSM 14055</strain>
    </source>
</reference>
<dbReference type="OrthoDB" id="9811278at2"/>
<dbReference type="Proteomes" id="UP000441717">
    <property type="component" value="Unassembled WGS sequence"/>
</dbReference>
<accession>A0A6N7IN57</accession>
<protein>
    <recommendedName>
        <fullName evidence="3">Transposase</fullName>
    </recommendedName>
</protein>
<name>A0A6N7IN57_9FIRM</name>
<evidence type="ECO:0000313" key="2">
    <source>
        <dbReference type="Proteomes" id="UP000441717"/>
    </source>
</evidence>
<dbReference type="EMBL" id="WHYR01000007">
    <property type="protein sequence ID" value="MQL51391.1"/>
    <property type="molecule type" value="Genomic_DNA"/>
</dbReference>
<keyword evidence="2" id="KW-1185">Reference proteome</keyword>